<organism evidence="1">
    <name type="scientific">Arundo donax</name>
    <name type="common">Giant reed</name>
    <name type="synonym">Donax arundinaceus</name>
    <dbReference type="NCBI Taxonomy" id="35708"/>
    <lineage>
        <taxon>Eukaryota</taxon>
        <taxon>Viridiplantae</taxon>
        <taxon>Streptophyta</taxon>
        <taxon>Embryophyta</taxon>
        <taxon>Tracheophyta</taxon>
        <taxon>Spermatophyta</taxon>
        <taxon>Magnoliopsida</taxon>
        <taxon>Liliopsida</taxon>
        <taxon>Poales</taxon>
        <taxon>Poaceae</taxon>
        <taxon>PACMAD clade</taxon>
        <taxon>Arundinoideae</taxon>
        <taxon>Arundineae</taxon>
        <taxon>Arundo</taxon>
    </lineage>
</organism>
<accession>A0A0A9AE39</accession>
<proteinExistence type="predicted"/>
<name>A0A0A9AE39_ARUDO</name>
<reference evidence="1" key="1">
    <citation type="submission" date="2014-09" db="EMBL/GenBank/DDBJ databases">
        <authorList>
            <person name="Magalhaes I.L.F."/>
            <person name="Oliveira U."/>
            <person name="Santos F.R."/>
            <person name="Vidigal T.H.D.A."/>
            <person name="Brescovit A.D."/>
            <person name="Santos A.J."/>
        </authorList>
    </citation>
    <scope>NUCLEOTIDE SEQUENCE</scope>
    <source>
        <tissue evidence="1">Shoot tissue taken approximately 20 cm above the soil surface</tissue>
    </source>
</reference>
<dbReference type="EMBL" id="GBRH01247981">
    <property type="protein sequence ID" value="JAD49914.1"/>
    <property type="molecule type" value="Transcribed_RNA"/>
</dbReference>
<reference evidence="1" key="2">
    <citation type="journal article" date="2015" name="Data Brief">
        <title>Shoot transcriptome of the giant reed, Arundo donax.</title>
        <authorList>
            <person name="Barrero R.A."/>
            <person name="Guerrero F.D."/>
            <person name="Moolhuijzen P."/>
            <person name="Goolsby J.A."/>
            <person name="Tidwell J."/>
            <person name="Bellgard S.E."/>
            <person name="Bellgard M.I."/>
        </authorList>
    </citation>
    <scope>NUCLEOTIDE SEQUENCE</scope>
    <source>
        <tissue evidence="1">Shoot tissue taken approximately 20 cm above the soil surface</tissue>
    </source>
</reference>
<sequence length="31" mass="3344">MVLYVTTSGFIPLASISHTSSFASSNLPRMQ</sequence>
<dbReference type="AlphaFoldDB" id="A0A0A9AE39"/>
<evidence type="ECO:0000313" key="1">
    <source>
        <dbReference type="EMBL" id="JAD49914.1"/>
    </source>
</evidence>
<protein>
    <submittedName>
        <fullName evidence="1">Uncharacterized protein</fullName>
    </submittedName>
</protein>